<keyword evidence="3 7" id="KW-0812">Transmembrane</keyword>
<proteinExistence type="inferred from homology"/>
<evidence type="ECO:0000256" key="6">
    <source>
        <dbReference type="ARBA" id="ARBA00023136"/>
    </source>
</evidence>
<accession>A0A381Z8W1</accession>
<protein>
    <recommendedName>
        <fullName evidence="9">Lipoprotein signal peptidase</fullName>
    </recommendedName>
</protein>
<keyword evidence="1" id="KW-1003">Cell membrane</keyword>
<feature type="transmembrane region" description="Helical" evidence="7">
    <location>
        <begin position="120"/>
        <end position="139"/>
    </location>
</feature>
<evidence type="ECO:0008006" key="9">
    <source>
        <dbReference type="Google" id="ProtNLM"/>
    </source>
</evidence>
<dbReference type="PANTHER" id="PTHR33695:SF1">
    <property type="entry name" value="LIPOPROTEIN SIGNAL PEPTIDASE"/>
    <property type="match status" value="1"/>
</dbReference>
<dbReference type="PRINTS" id="PR00781">
    <property type="entry name" value="LIPOSIGPTASE"/>
</dbReference>
<evidence type="ECO:0000256" key="2">
    <source>
        <dbReference type="ARBA" id="ARBA00022670"/>
    </source>
</evidence>
<dbReference type="InterPro" id="IPR001872">
    <property type="entry name" value="Peptidase_A8"/>
</dbReference>
<name>A0A381Z8W1_9ZZZZ</name>
<evidence type="ECO:0000256" key="7">
    <source>
        <dbReference type="SAM" id="Phobius"/>
    </source>
</evidence>
<dbReference type="Pfam" id="PF01252">
    <property type="entry name" value="Peptidase_A8"/>
    <property type="match status" value="1"/>
</dbReference>
<dbReference type="GO" id="GO:0004190">
    <property type="term" value="F:aspartic-type endopeptidase activity"/>
    <property type="evidence" value="ECO:0007669"/>
    <property type="project" value="InterPro"/>
</dbReference>
<gene>
    <name evidence="8" type="ORF">METZ01_LOCUS138562</name>
</gene>
<feature type="transmembrane region" description="Helical" evidence="7">
    <location>
        <begin position="82"/>
        <end position="100"/>
    </location>
</feature>
<dbReference type="GO" id="GO:0006508">
    <property type="term" value="P:proteolysis"/>
    <property type="evidence" value="ECO:0007669"/>
    <property type="project" value="UniProtKB-KW"/>
</dbReference>
<dbReference type="AlphaFoldDB" id="A0A381Z8W1"/>
<dbReference type="NCBIfam" id="TIGR00077">
    <property type="entry name" value="lspA"/>
    <property type="match status" value="1"/>
</dbReference>
<sequence length="144" mass="15263">VPALAGAAVLLLDQLTKWWASDVLADRTIDLVWTLRLHLVFNTGAAFSQGEGRGALFAVLILLVIALLVRQGASTADPVARIAVGAIIGGAIGNLADRAFREGGGFFGGAVVDFIDLQWWPVFNVADSAIVVGGVLVVWRGWRR</sequence>
<keyword evidence="6 7" id="KW-0472">Membrane</keyword>
<evidence type="ECO:0000256" key="3">
    <source>
        <dbReference type="ARBA" id="ARBA00022692"/>
    </source>
</evidence>
<evidence type="ECO:0000256" key="1">
    <source>
        <dbReference type="ARBA" id="ARBA00022475"/>
    </source>
</evidence>
<dbReference type="EMBL" id="UINC01020405">
    <property type="protein sequence ID" value="SVA85708.1"/>
    <property type="molecule type" value="Genomic_DNA"/>
</dbReference>
<dbReference type="HAMAP" id="MF_00161">
    <property type="entry name" value="LspA"/>
    <property type="match status" value="1"/>
</dbReference>
<feature type="transmembrane region" description="Helical" evidence="7">
    <location>
        <begin position="54"/>
        <end position="70"/>
    </location>
</feature>
<feature type="non-terminal residue" evidence="8">
    <location>
        <position position="1"/>
    </location>
</feature>
<evidence type="ECO:0000313" key="8">
    <source>
        <dbReference type="EMBL" id="SVA85708.1"/>
    </source>
</evidence>
<keyword evidence="4" id="KW-0378">Hydrolase</keyword>
<dbReference type="PANTHER" id="PTHR33695">
    <property type="entry name" value="LIPOPROTEIN SIGNAL PEPTIDASE"/>
    <property type="match status" value="1"/>
</dbReference>
<dbReference type="GO" id="GO:0016020">
    <property type="term" value="C:membrane"/>
    <property type="evidence" value="ECO:0007669"/>
    <property type="project" value="InterPro"/>
</dbReference>
<keyword evidence="5 7" id="KW-1133">Transmembrane helix</keyword>
<reference evidence="8" key="1">
    <citation type="submission" date="2018-05" db="EMBL/GenBank/DDBJ databases">
        <authorList>
            <person name="Lanie J.A."/>
            <person name="Ng W.-L."/>
            <person name="Kazmierczak K.M."/>
            <person name="Andrzejewski T.M."/>
            <person name="Davidsen T.M."/>
            <person name="Wayne K.J."/>
            <person name="Tettelin H."/>
            <person name="Glass J.I."/>
            <person name="Rusch D."/>
            <person name="Podicherti R."/>
            <person name="Tsui H.-C.T."/>
            <person name="Winkler M.E."/>
        </authorList>
    </citation>
    <scope>NUCLEOTIDE SEQUENCE</scope>
</reference>
<evidence type="ECO:0000256" key="5">
    <source>
        <dbReference type="ARBA" id="ARBA00022989"/>
    </source>
</evidence>
<keyword evidence="2" id="KW-0645">Protease</keyword>
<evidence type="ECO:0000256" key="4">
    <source>
        <dbReference type="ARBA" id="ARBA00022801"/>
    </source>
</evidence>
<organism evidence="8">
    <name type="scientific">marine metagenome</name>
    <dbReference type="NCBI Taxonomy" id="408172"/>
    <lineage>
        <taxon>unclassified sequences</taxon>
        <taxon>metagenomes</taxon>
        <taxon>ecological metagenomes</taxon>
    </lineage>
</organism>